<organism evidence="6 7">
    <name type="scientific">Thalassotalea marina</name>
    <dbReference type="NCBI Taxonomy" id="1673741"/>
    <lineage>
        <taxon>Bacteria</taxon>
        <taxon>Pseudomonadati</taxon>
        <taxon>Pseudomonadota</taxon>
        <taxon>Gammaproteobacteria</taxon>
        <taxon>Alteromonadales</taxon>
        <taxon>Colwelliaceae</taxon>
        <taxon>Thalassotalea</taxon>
    </lineage>
</organism>
<feature type="domain" description="Multidrug resistance protein MdtA-like barrel-sandwich hybrid" evidence="3">
    <location>
        <begin position="79"/>
        <end position="193"/>
    </location>
</feature>
<evidence type="ECO:0000256" key="1">
    <source>
        <dbReference type="ARBA" id="ARBA00009477"/>
    </source>
</evidence>
<dbReference type="InterPro" id="IPR058637">
    <property type="entry name" value="YknX-like_C"/>
</dbReference>
<comment type="similarity">
    <text evidence="1">Belongs to the membrane fusion protein (MFP) (TC 8.A.1) family.</text>
</comment>
<keyword evidence="7" id="KW-1185">Reference proteome</keyword>
<dbReference type="GO" id="GO:0015562">
    <property type="term" value="F:efflux transmembrane transporter activity"/>
    <property type="evidence" value="ECO:0007669"/>
    <property type="project" value="TreeGrafter"/>
</dbReference>
<dbReference type="Proteomes" id="UP000623842">
    <property type="component" value="Unassembled WGS sequence"/>
</dbReference>
<feature type="region of interest" description="Disordered" evidence="2">
    <location>
        <begin position="25"/>
        <end position="44"/>
    </location>
</feature>
<name>A0A919EM02_9GAMM</name>
<evidence type="ECO:0000259" key="3">
    <source>
        <dbReference type="Pfam" id="PF25917"/>
    </source>
</evidence>
<evidence type="ECO:0000256" key="2">
    <source>
        <dbReference type="SAM" id="MobiDB-lite"/>
    </source>
</evidence>
<dbReference type="InterPro" id="IPR058792">
    <property type="entry name" value="Beta-barrel_RND_2"/>
</dbReference>
<accession>A0A919EM02</accession>
<proteinExistence type="inferred from homology"/>
<evidence type="ECO:0000313" key="6">
    <source>
        <dbReference type="EMBL" id="GHF97328.1"/>
    </source>
</evidence>
<dbReference type="Pfam" id="PF25989">
    <property type="entry name" value="YknX_C"/>
    <property type="match status" value="1"/>
</dbReference>
<dbReference type="NCBIfam" id="TIGR01730">
    <property type="entry name" value="RND_mfp"/>
    <property type="match status" value="1"/>
</dbReference>
<feature type="domain" description="YknX-like C-terminal permuted SH3-like" evidence="5">
    <location>
        <begin position="292"/>
        <end position="352"/>
    </location>
</feature>
<protein>
    <submittedName>
        <fullName evidence="6">RND transporter MFP subunit</fullName>
    </submittedName>
</protein>
<dbReference type="GO" id="GO:1990281">
    <property type="term" value="C:efflux pump complex"/>
    <property type="evidence" value="ECO:0007669"/>
    <property type="project" value="TreeGrafter"/>
</dbReference>
<sequence length="377" mass="41369">MSLSITIKKSLIALSVMGLVACSGEQGPKQPSDQANQKEQKKDKKKEFAIPVEVTFSKVGNVAKFYQTTAILEAEQESKVVNKVTGMLESVHAQEGQRVKAGDMLAQIDPRNYQLDYERAKIDFESAKSEYQRSQPVDGKQLISEKDLDKLRFRVQTTENQLEVARIKLRDSKVTSPIDGVIAKRSVKAHNMLSGVGDEMFHVVSLDSLIGIVYLPESELSQVKLGQVAQLTFPAEPNLTLDAKVLRIAPMVDSKLGTFKVTLTIDNQDGVLKPGMFARVALLLDSKESVTLIPENAVIKKDGKASIFIAKDNRAKKLDVETGYAQDGWVEVMTPLSPEDGVITIGQHGLKDDALLNVLNQDKSANVEHASEASQPL</sequence>
<comment type="caution">
    <text evidence="6">The sequence shown here is derived from an EMBL/GenBank/DDBJ whole genome shotgun (WGS) entry which is preliminary data.</text>
</comment>
<gene>
    <name evidence="6" type="ORF">GCM10017161_26860</name>
</gene>
<dbReference type="EMBL" id="BNCK01000006">
    <property type="protein sequence ID" value="GHF97328.1"/>
    <property type="molecule type" value="Genomic_DNA"/>
</dbReference>
<dbReference type="Pfam" id="PF25954">
    <property type="entry name" value="Beta-barrel_RND_2"/>
    <property type="match status" value="1"/>
</dbReference>
<dbReference type="Gene3D" id="2.40.420.20">
    <property type="match status" value="1"/>
</dbReference>
<dbReference type="InterPro" id="IPR058625">
    <property type="entry name" value="MdtA-like_BSH"/>
</dbReference>
<dbReference type="PANTHER" id="PTHR30469">
    <property type="entry name" value="MULTIDRUG RESISTANCE PROTEIN MDTA"/>
    <property type="match status" value="1"/>
</dbReference>
<dbReference type="Pfam" id="PF25917">
    <property type="entry name" value="BSH_RND"/>
    <property type="match status" value="1"/>
</dbReference>
<dbReference type="Gene3D" id="1.10.287.470">
    <property type="entry name" value="Helix hairpin bin"/>
    <property type="match status" value="1"/>
</dbReference>
<evidence type="ECO:0000313" key="7">
    <source>
        <dbReference type="Proteomes" id="UP000623842"/>
    </source>
</evidence>
<reference evidence="6" key="1">
    <citation type="journal article" date="2014" name="Int. J. Syst. Evol. Microbiol.">
        <title>Complete genome sequence of Corynebacterium casei LMG S-19264T (=DSM 44701T), isolated from a smear-ripened cheese.</title>
        <authorList>
            <consortium name="US DOE Joint Genome Institute (JGI-PGF)"/>
            <person name="Walter F."/>
            <person name="Albersmeier A."/>
            <person name="Kalinowski J."/>
            <person name="Ruckert C."/>
        </authorList>
    </citation>
    <scope>NUCLEOTIDE SEQUENCE</scope>
    <source>
        <strain evidence="6">KCTC 42731</strain>
    </source>
</reference>
<dbReference type="SUPFAM" id="SSF111369">
    <property type="entry name" value="HlyD-like secretion proteins"/>
    <property type="match status" value="1"/>
</dbReference>
<evidence type="ECO:0000259" key="4">
    <source>
        <dbReference type="Pfam" id="PF25954"/>
    </source>
</evidence>
<dbReference type="PANTHER" id="PTHR30469:SF38">
    <property type="entry name" value="HLYD FAMILY SECRETION PROTEIN"/>
    <property type="match status" value="1"/>
</dbReference>
<dbReference type="AlphaFoldDB" id="A0A919EM02"/>
<dbReference type="Gene3D" id="2.40.50.100">
    <property type="match status" value="1"/>
</dbReference>
<evidence type="ECO:0000259" key="5">
    <source>
        <dbReference type="Pfam" id="PF25989"/>
    </source>
</evidence>
<feature type="domain" description="CusB-like beta-barrel" evidence="4">
    <location>
        <begin position="214"/>
        <end position="282"/>
    </location>
</feature>
<dbReference type="InterPro" id="IPR006143">
    <property type="entry name" value="RND_pump_MFP"/>
</dbReference>
<dbReference type="RefSeq" id="WP_189771545.1">
    <property type="nucleotide sequence ID" value="NZ_BNCK01000006.1"/>
</dbReference>
<dbReference type="FunFam" id="2.40.30.170:FF:000010">
    <property type="entry name" value="Efflux RND transporter periplasmic adaptor subunit"/>
    <property type="match status" value="1"/>
</dbReference>
<dbReference type="Gene3D" id="2.40.30.170">
    <property type="match status" value="1"/>
</dbReference>
<reference evidence="6" key="2">
    <citation type="submission" date="2020-09" db="EMBL/GenBank/DDBJ databases">
        <authorList>
            <person name="Sun Q."/>
            <person name="Kim S."/>
        </authorList>
    </citation>
    <scope>NUCLEOTIDE SEQUENCE</scope>
    <source>
        <strain evidence="6">KCTC 42731</strain>
    </source>
</reference>